<feature type="non-terminal residue" evidence="1">
    <location>
        <position position="1"/>
    </location>
</feature>
<dbReference type="HOGENOM" id="CLU_160404_0_0_1"/>
<dbReference type="EMBL" id="AOGT01001022">
    <property type="protein sequence ID" value="EMG48634.1"/>
    <property type="molecule type" value="Genomic_DNA"/>
</dbReference>
<keyword evidence="2" id="KW-1185">Reference proteome</keyword>
<dbReference type="Proteomes" id="UP000011777">
    <property type="component" value="Unassembled WGS sequence"/>
</dbReference>
<dbReference type="OrthoDB" id="4024157at2759"/>
<organism evidence="1 2">
    <name type="scientific">Candida maltosa (strain Xu316)</name>
    <name type="common">Yeast</name>
    <dbReference type="NCBI Taxonomy" id="1245528"/>
    <lineage>
        <taxon>Eukaryota</taxon>
        <taxon>Fungi</taxon>
        <taxon>Dikarya</taxon>
        <taxon>Ascomycota</taxon>
        <taxon>Saccharomycotina</taxon>
        <taxon>Pichiomycetes</taxon>
        <taxon>Debaryomycetaceae</taxon>
        <taxon>Candida/Lodderomyces clade</taxon>
        <taxon>Candida</taxon>
    </lineage>
</organism>
<reference evidence="1 2" key="1">
    <citation type="submission" date="2013-02" db="EMBL/GenBank/DDBJ databases">
        <title>Genome sequence of Candida maltosa Xu316, a potential industrial strain for xylitol and ethanol production.</title>
        <authorList>
            <person name="Yu J."/>
            <person name="Wang Q."/>
            <person name="Geng X."/>
            <person name="Bao W."/>
            <person name="He P."/>
            <person name="Cai J."/>
        </authorList>
    </citation>
    <scope>NUCLEOTIDE SEQUENCE [LARGE SCALE GENOMIC DNA]</scope>
    <source>
        <strain evidence="2">Xu316</strain>
    </source>
</reference>
<comment type="caution">
    <text evidence="1">The sequence shown here is derived from an EMBL/GenBank/DDBJ whole genome shotgun (WGS) entry which is preliminary data.</text>
</comment>
<evidence type="ECO:0000313" key="2">
    <source>
        <dbReference type="Proteomes" id="UP000011777"/>
    </source>
</evidence>
<proteinExistence type="predicted"/>
<sequence>MYSIYLQDRSGKSTSRMFYFTDNGKLYCGTVGMRNYCIEVNHILDCPKAGYDISSKVYEFTLPGDIELGVAKSNTMFLAAHLEKPIKFLDLVIEPDDIYNRNRKRKRN</sequence>
<protein>
    <submittedName>
        <fullName evidence="1">Uncharacterized protein</fullName>
    </submittedName>
</protein>
<name>M3K1Q5_CANMX</name>
<accession>M3K1Q5</accession>
<evidence type="ECO:0000313" key="1">
    <source>
        <dbReference type="EMBL" id="EMG48634.1"/>
    </source>
</evidence>
<gene>
    <name evidence="1" type="ORF">G210_0755</name>
</gene>
<dbReference type="AlphaFoldDB" id="M3K1Q5"/>